<gene>
    <name evidence="3" type="ORF">H5410_057117</name>
</gene>
<dbReference type="EMBL" id="JACXVP010000011">
    <property type="protein sequence ID" value="KAG5576983.1"/>
    <property type="molecule type" value="Genomic_DNA"/>
</dbReference>
<evidence type="ECO:0000313" key="3">
    <source>
        <dbReference type="EMBL" id="KAG5576983.1"/>
    </source>
</evidence>
<evidence type="ECO:0000313" key="4">
    <source>
        <dbReference type="Proteomes" id="UP000824120"/>
    </source>
</evidence>
<dbReference type="AlphaFoldDB" id="A0A9J5WP69"/>
<organism evidence="3 4">
    <name type="scientific">Solanum commersonii</name>
    <name type="common">Commerson's wild potato</name>
    <name type="synonym">Commerson's nightshade</name>
    <dbReference type="NCBI Taxonomy" id="4109"/>
    <lineage>
        <taxon>Eukaryota</taxon>
        <taxon>Viridiplantae</taxon>
        <taxon>Streptophyta</taxon>
        <taxon>Embryophyta</taxon>
        <taxon>Tracheophyta</taxon>
        <taxon>Spermatophyta</taxon>
        <taxon>Magnoliopsida</taxon>
        <taxon>eudicotyledons</taxon>
        <taxon>Gunneridae</taxon>
        <taxon>Pentapetalae</taxon>
        <taxon>asterids</taxon>
        <taxon>lamiids</taxon>
        <taxon>Solanales</taxon>
        <taxon>Solanaceae</taxon>
        <taxon>Solanoideae</taxon>
        <taxon>Solaneae</taxon>
        <taxon>Solanum</taxon>
    </lineage>
</organism>
<evidence type="ECO:0000256" key="1">
    <source>
        <dbReference type="SAM" id="Coils"/>
    </source>
</evidence>
<dbReference type="Proteomes" id="UP000824120">
    <property type="component" value="Chromosome 11"/>
</dbReference>
<keyword evidence="1" id="KW-0175">Coiled coil</keyword>
<protein>
    <submittedName>
        <fullName evidence="3">Uncharacterized protein</fullName>
    </submittedName>
</protein>
<proteinExistence type="predicted"/>
<reference evidence="3 4" key="1">
    <citation type="submission" date="2020-09" db="EMBL/GenBank/DDBJ databases">
        <title>De no assembly of potato wild relative species, Solanum commersonii.</title>
        <authorList>
            <person name="Cho K."/>
        </authorList>
    </citation>
    <scope>NUCLEOTIDE SEQUENCE [LARGE SCALE GENOMIC DNA]</scope>
    <source>
        <strain evidence="3">LZ3.2</strain>
        <tissue evidence="3">Leaf</tissue>
    </source>
</reference>
<sequence length="147" mass="17004">MLNSNLERSESEGSSSGSSTSEYLKTLRQENYMTSEDECSPCQQGMTCEKDDDEDDLYKIYSQFKELSKDKDHIPEEIPIKEGSYTVVEVKNLLLERRKLISSPTTISDLKKEIDNLKEDIVRLKENNVVIEVRLDAIKTRQDLENY</sequence>
<accession>A0A9J5WP69</accession>
<name>A0A9J5WP69_SOLCO</name>
<evidence type="ECO:0000256" key="2">
    <source>
        <dbReference type="SAM" id="MobiDB-lite"/>
    </source>
</evidence>
<keyword evidence="4" id="KW-1185">Reference proteome</keyword>
<feature type="coiled-coil region" evidence="1">
    <location>
        <begin position="107"/>
        <end position="134"/>
    </location>
</feature>
<feature type="compositionally biased region" description="Low complexity" evidence="2">
    <location>
        <begin position="1"/>
        <end position="22"/>
    </location>
</feature>
<comment type="caution">
    <text evidence="3">The sequence shown here is derived from an EMBL/GenBank/DDBJ whole genome shotgun (WGS) entry which is preliminary data.</text>
</comment>
<feature type="region of interest" description="Disordered" evidence="2">
    <location>
        <begin position="1"/>
        <end position="47"/>
    </location>
</feature>